<feature type="transmembrane region" description="Helical" evidence="1">
    <location>
        <begin position="257"/>
        <end position="277"/>
    </location>
</feature>
<protein>
    <submittedName>
        <fullName evidence="3">Theileria-specific sub-telomeric protein, SVSP family, putative</fullName>
    </submittedName>
</protein>
<accession>A0A3B0MPY8</accession>
<evidence type="ECO:0000313" key="4">
    <source>
        <dbReference type="EMBL" id="SVP92357.1"/>
    </source>
</evidence>
<dbReference type="EMBL" id="UIVS01000002">
    <property type="protein sequence ID" value="SVP92357.1"/>
    <property type="molecule type" value="Genomic_DNA"/>
</dbReference>
<evidence type="ECO:0000256" key="1">
    <source>
        <dbReference type="SAM" id="Phobius"/>
    </source>
</evidence>
<proteinExistence type="predicted"/>
<name>A0A3B0MPY8_THEAN</name>
<dbReference type="VEuPathDB" id="PiroplasmaDB:TA11410"/>
<gene>
    <name evidence="3" type="ORF">TAT_000215000</name>
    <name evidence="4" type="ORF">TAV_000215000</name>
</gene>
<keyword evidence="2" id="KW-0732">Signal</keyword>
<feature type="signal peptide" evidence="2">
    <location>
        <begin position="1"/>
        <end position="21"/>
    </location>
</feature>
<evidence type="ECO:0000256" key="2">
    <source>
        <dbReference type="SAM" id="SignalP"/>
    </source>
</evidence>
<organism evidence="3">
    <name type="scientific">Theileria annulata</name>
    <dbReference type="NCBI Taxonomy" id="5874"/>
    <lineage>
        <taxon>Eukaryota</taxon>
        <taxon>Sar</taxon>
        <taxon>Alveolata</taxon>
        <taxon>Apicomplexa</taxon>
        <taxon>Aconoidasida</taxon>
        <taxon>Piroplasmida</taxon>
        <taxon>Theileriidae</taxon>
        <taxon>Theileria</taxon>
    </lineage>
</organism>
<sequence>MDRCLNYKCVLILILIKCVYCSDKSDDLHTGPIPSCDSDDDNFEVTETEQYCHEEEQDFTYPIDENEDSDSSFESTENIETEVPDLNTLMLYRLDEKGNMFPMDVSCYYIKTYDSYGFKFVLTKLLEKIEFNGQTIWIHEPGMDYPLSFSYKIKFGRFALSFNEEILSISFDSGNWTRKTYPITKELKFYTQNEDGENVIINRNDYIVDYTTYGNIKFTFMEKVQCKSIYYGDIRIWVHKDGTDKIKALAYYNPSKFIFIIGTKLYLGLLINGEIIIKRDSKLRRRQFKIF</sequence>
<keyword evidence="1" id="KW-0812">Transmembrane</keyword>
<keyword evidence="1" id="KW-1133">Transmembrane helix</keyword>
<keyword evidence="1" id="KW-0472">Membrane</keyword>
<dbReference type="EMBL" id="UIVT01000002">
    <property type="protein sequence ID" value="SVP92203.1"/>
    <property type="molecule type" value="Genomic_DNA"/>
</dbReference>
<reference evidence="3" key="1">
    <citation type="submission" date="2018-07" db="EMBL/GenBank/DDBJ databases">
        <authorList>
            <person name="Quirk P.G."/>
            <person name="Krulwich T.A."/>
        </authorList>
    </citation>
    <scope>NUCLEOTIDE SEQUENCE</scope>
    <source>
        <strain evidence="3">Anand</strain>
    </source>
</reference>
<feature type="chain" id="PRO_5036335380" evidence="2">
    <location>
        <begin position="22"/>
        <end position="291"/>
    </location>
</feature>
<evidence type="ECO:0000313" key="3">
    <source>
        <dbReference type="EMBL" id="SVP92203.1"/>
    </source>
</evidence>
<dbReference type="AlphaFoldDB" id="A0A3B0MPY8"/>